<keyword evidence="5" id="KW-0378">Hydrolase</keyword>
<evidence type="ECO:0000256" key="3">
    <source>
        <dbReference type="RuleBase" id="RU003651"/>
    </source>
</evidence>
<dbReference type="GO" id="GO:0006508">
    <property type="term" value="P:proteolysis"/>
    <property type="evidence" value="ECO:0007669"/>
    <property type="project" value="UniProtKB-KW"/>
</dbReference>
<dbReference type="CDD" id="cd19481">
    <property type="entry name" value="RecA-like_protease"/>
    <property type="match status" value="1"/>
</dbReference>
<sequence length="286" mass="30990">MQREELKLLAELGGRVLPRGLWDAVGGMTAEKELLERRLVMPLARPQLAERYGVAPPRSVVLFGPPGTGKTTFAKAIASRLEWSFVEVFPSRLAADPAGLAGGLRETFETIAGLERAVVFLDEVEEIASHRQGEPPSPTQGVTNELLKLIPTFREQPDRLLICATNFIRSIDSAFLRHGRFDYVIPIGLPDAEARRAIWARYIPPAAIVDLDLLVERTEGFSPADIEYAARKASQAALEAAVYAGGDSDSGPTVEDYAAAIASTRATVSPQVAAEFLEDIVALGRV</sequence>
<proteinExistence type="inferred from homology"/>
<dbReference type="InterPro" id="IPR050168">
    <property type="entry name" value="AAA_ATPase_domain"/>
</dbReference>
<evidence type="ECO:0000259" key="4">
    <source>
        <dbReference type="SMART" id="SM00382"/>
    </source>
</evidence>
<dbReference type="InterPro" id="IPR041569">
    <property type="entry name" value="AAA_lid_3"/>
</dbReference>
<evidence type="ECO:0000256" key="1">
    <source>
        <dbReference type="ARBA" id="ARBA00022741"/>
    </source>
</evidence>
<dbReference type="EMBL" id="LIIN01000083">
    <property type="protein sequence ID" value="KZX20629.1"/>
    <property type="molecule type" value="Genomic_DNA"/>
</dbReference>
<dbReference type="InterPro" id="IPR027417">
    <property type="entry name" value="P-loop_NTPase"/>
</dbReference>
<dbReference type="InterPro" id="IPR003959">
    <property type="entry name" value="ATPase_AAA_core"/>
</dbReference>
<keyword evidence="5" id="KW-0482">Metalloprotease</keyword>
<dbReference type="Gene3D" id="6.10.20.150">
    <property type="match status" value="1"/>
</dbReference>
<feature type="domain" description="AAA+ ATPase" evidence="4">
    <location>
        <begin position="56"/>
        <end position="191"/>
    </location>
</feature>
<evidence type="ECO:0000256" key="2">
    <source>
        <dbReference type="ARBA" id="ARBA00022840"/>
    </source>
</evidence>
<dbReference type="Gene3D" id="3.40.50.300">
    <property type="entry name" value="P-loop containing nucleotide triphosphate hydrolases"/>
    <property type="match status" value="1"/>
</dbReference>
<dbReference type="Proteomes" id="UP000076717">
    <property type="component" value="Unassembled WGS sequence"/>
</dbReference>
<keyword evidence="6" id="KW-1185">Reference proteome</keyword>
<dbReference type="SUPFAM" id="SSF52540">
    <property type="entry name" value="P-loop containing nucleoside triphosphate hydrolases"/>
    <property type="match status" value="1"/>
</dbReference>
<dbReference type="Pfam" id="PF00004">
    <property type="entry name" value="AAA"/>
    <property type="match status" value="1"/>
</dbReference>
<dbReference type="SMART" id="SM00382">
    <property type="entry name" value="AAA"/>
    <property type="match status" value="1"/>
</dbReference>
<evidence type="ECO:0000313" key="6">
    <source>
        <dbReference type="Proteomes" id="UP000076717"/>
    </source>
</evidence>
<name>A0A162GG82_9MICO</name>
<keyword evidence="2 3" id="KW-0067">ATP-binding</keyword>
<comment type="similarity">
    <text evidence="3">Belongs to the AAA ATPase family.</text>
</comment>
<comment type="caution">
    <text evidence="5">The sequence shown here is derived from an EMBL/GenBank/DDBJ whole genome shotgun (WGS) entry which is preliminary data.</text>
</comment>
<keyword evidence="1 3" id="KW-0547">Nucleotide-binding</keyword>
<dbReference type="PANTHER" id="PTHR23077:SF171">
    <property type="entry name" value="NUCLEAR VALOSIN-CONTAINING PROTEIN-LIKE"/>
    <property type="match status" value="1"/>
</dbReference>
<dbReference type="PANTHER" id="PTHR23077">
    <property type="entry name" value="AAA-FAMILY ATPASE"/>
    <property type="match status" value="1"/>
</dbReference>
<organism evidence="5 6">
    <name type="scientific">Rathayibacter tanaceti</name>
    <dbReference type="NCBI Taxonomy" id="1671680"/>
    <lineage>
        <taxon>Bacteria</taxon>
        <taxon>Bacillati</taxon>
        <taxon>Actinomycetota</taxon>
        <taxon>Actinomycetes</taxon>
        <taxon>Micrococcales</taxon>
        <taxon>Microbacteriaceae</taxon>
        <taxon>Rathayibacter</taxon>
    </lineage>
</organism>
<keyword evidence="5" id="KW-0645">Protease</keyword>
<dbReference type="PROSITE" id="PS00674">
    <property type="entry name" value="AAA"/>
    <property type="match status" value="1"/>
</dbReference>
<reference evidence="5 6" key="1">
    <citation type="submission" date="2015-08" db="EMBL/GenBank/DDBJ databases">
        <title>Draft Genome Sequence of Rathayibacter sp. Strain VKM Ac-2596 Isolated from Leaf Gall Induced by Plant-Parasitic Nematodes.</title>
        <authorList>
            <person name="Vasilenko O.V."/>
            <person name="Starodumova I.P."/>
            <person name="Tarlachkov S.V."/>
            <person name="Dorofeeva L.V."/>
            <person name="Evtushenko L.I."/>
        </authorList>
    </citation>
    <scope>NUCLEOTIDE SEQUENCE [LARGE SCALE GENOMIC DNA]</scope>
    <source>
        <strain evidence="5 6">VKM Ac-2596</strain>
    </source>
</reference>
<dbReference type="GO" id="GO:0008237">
    <property type="term" value="F:metallopeptidase activity"/>
    <property type="evidence" value="ECO:0007669"/>
    <property type="project" value="UniProtKB-KW"/>
</dbReference>
<dbReference type="InterPro" id="IPR003593">
    <property type="entry name" value="AAA+_ATPase"/>
</dbReference>
<dbReference type="InterPro" id="IPR003960">
    <property type="entry name" value="ATPase_AAA_CS"/>
</dbReference>
<dbReference type="AlphaFoldDB" id="A0A162GG82"/>
<dbReference type="PATRIC" id="fig|1671680.3.peg.2397"/>
<evidence type="ECO:0000313" key="5">
    <source>
        <dbReference type="EMBL" id="KZX20629.1"/>
    </source>
</evidence>
<accession>A0A162GG82</accession>
<dbReference type="GO" id="GO:0016887">
    <property type="term" value="F:ATP hydrolysis activity"/>
    <property type="evidence" value="ECO:0007669"/>
    <property type="project" value="InterPro"/>
</dbReference>
<dbReference type="Pfam" id="PF17862">
    <property type="entry name" value="AAA_lid_3"/>
    <property type="match status" value="1"/>
</dbReference>
<gene>
    <name evidence="5" type="primary">ftsH_2</name>
    <name evidence="5" type="ORF">ACH61_02252</name>
</gene>
<dbReference type="EC" id="3.4.24.-" evidence="5"/>
<dbReference type="GO" id="GO:0005524">
    <property type="term" value="F:ATP binding"/>
    <property type="evidence" value="ECO:0007669"/>
    <property type="project" value="UniProtKB-KW"/>
</dbReference>
<protein>
    <submittedName>
        <fullName evidence="5">ATP-dependent zinc metalloprotease FtsH</fullName>
        <ecNumber evidence="5">3.4.24.-</ecNumber>
    </submittedName>
</protein>